<dbReference type="Gene3D" id="3.40.50.150">
    <property type="entry name" value="Vaccinia Virus protein VP39"/>
    <property type="match status" value="1"/>
</dbReference>
<evidence type="ECO:0000256" key="2">
    <source>
        <dbReference type="ARBA" id="ARBA00022679"/>
    </source>
</evidence>
<dbReference type="InterPro" id="IPR002052">
    <property type="entry name" value="DNA_methylase_N6_adenine_CS"/>
</dbReference>
<dbReference type="PANTHER" id="PTHR18895">
    <property type="entry name" value="HEMK METHYLTRANSFERASE"/>
    <property type="match status" value="1"/>
</dbReference>
<dbReference type="CDD" id="cd02440">
    <property type="entry name" value="AdoMet_MTases"/>
    <property type="match status" value="1"/>
</dbReference>
<protein>
    <recommendedName>
        <fullName evidence="5">Release factor glutamine methyltransferase</fullName>
        <shortName evidence="5">RF MTase</shortName>
        <ecNumber evidence="5">2.1.1.297</ecNumber>
    </recommendedName>
    <alternativeName>
        <fullName evidence="5">N5-glutamine methyltransferase PrmC</fullName>
    </alternativeName>
    <alternativeName>
        <fullName evidence="5">Protein-(glutamine-N5) MTase PrmC</fullName>
    </alternativeName>
    <alternativeName>
        <fullName evidence="5">Protein-glutamine N-methyltransferase PrmC</fullName>
    </alternativeName>
</protein>
<feature type="binding site" evidence="5">
    <location>
        <begin position="188"/>
        <end position="191"/>
    </location>
    <ligand>
        <name>substrate</name>
    </ligand>
</feature>
<dbReference type="InterPro" id="IPR040758">
    <property type="entry name" value="PrmC_N"/>
</dbReference>
<dbReference type="InterPro" id="IPR050320">
    <property type="entry name" value="N5-glutamine_MTase"/>
</dbReference>
<accession>A0ABU0JMT5</accession>
<evidence type="ECO:0000313" key="9">
    <source>
        <dbReference type="EMBL" id="MDQ0478387.1"/>
    </source>
</evidence>
<dbReference type="InterPro" id="IPR029063">
    <property type="entry name" value="SAM-dependent_MTases_sf"/>
</dbReference>
<dbReference type="NCBIfam" id="TIGR03534">
    <property type="entry name" value="RF_mod_PrmC"/>
    <property type="match status" value="1"/>
</dbReference>
<feature type="binding site" evidence="5">
    <location>
        <position position="143"/>
    </location>
    <ligand>
        <name>S-adenosyl-L-methionine</name>
        <dbReference type="ChEBI" id="CHEBI:59789"/>
    </ligand>
</feature>
<dbReference type="RefSeq" id="WP_111943906.1">
    <property type="nucleotide sequence ID" value="NZ_BAAACJ010000024.1"/>
</dbReference>
<dbReference type="Proteomes" id="UP001224418">
    <property type="component" value="Unassembled WGS sequence"/>
</dbReference>
<keyword evidence="2 5" id="KW-0808">Transferase</keyword>
<name>A0ABU0JMT5_HATLI</name>
<dbReference type="SUPFAM" id="SSF53335">
    <property type="entry name" value="S-adenosyl-L-methionine-dependent methyltransferases"/>
    <property type="match status" value="1"/>
</dbReference>
<dbReference type="InterPro" id="IPR007848">
    <property type="entry name" value="Small_mtfrase_dom"/>
</dbReference>
<evidence type="ECO:0000256" key="5">
    <source>
        <dbReference type="HAMAP-Rule" id="MF_02126"/>
    </source>
</evidence>
<comment type="caution">
    <text evidence="9">The sequence shown here is derived from an EMBL/GenBank/DDBJ whole genome shotgun (WGS) entry which is preliminary data.</text>
</comment>
<evidence type="ECO:0000256" key="4">
    <source>
        <dbReference type="ARBA" id="ARBA00048391"/>
    </source>
</evidence>
<dbReference type="GO" id="GO:0032259">
    <property type="term" value="P:methylation"/>
    <property type="evidence" value="ECO:0007669"/>
    <property type="project" value="UniProtKB-KW"/>
</dbReference>
<dbReference type="Pfam" id="PF05175">
    <property type="entry name" value="MTS"/>
    <property type="match status" value="1"/>
</dbReference>
<feature type="domain" description="Release factor glutamine methyltransferase N-terminal" evidence="8">
    <location>
        <begin position="7"/>
        <end position="74"/>
    </location>
</feature>
<reference evidence="9 10" key="1">
    <citation type="submission" date="2023-07" db="EMBL/GenBank/DDBJ databases">
        <title>Genomic Encyclopedia of Type Strains, Phase IV (KMG-IV): sequencing the most valuable type-strain genomes for metagenomic binning, comparative biology and taxonomic classification.</title>
        <authorList>
            <person name="Goeker M."/>
        </authorList>
    </citation>
    <scope>NUCLEOTIDE SEQUENCE [LARGE SCALE GENOMIC DNA]</scope>
    <source>
        <strain evidence="9 10">DSM 1400</strain>
    </source>
</reference>
<evidence type="ECO:0000256" key="6">
    <source>
        <dbReference type="SAM" id="Coils"/>
    </source>
</evidence>
<evidence type="ECO:0000256" key="1">
    <source>
        <dbReference type="ARBA" id="ARBA00022603"/>
    </source>
</evidence>
<dbReference type="Gene3D" id="1.10.8.10">
    <property type="entry name" value="DNA helicase RuvA subunit, C-terminal domain"/>
    <property type="match status" value="1"/>
</dbReference>
<evidence type="ECO:0000313" key="10">
    <source>
        <dbReference type="Proteomes" id="UP001224418"/>
    </source>
</evidence>
<dbReference type="PROSITE" id="PS00092">
    <property type="entry name" value="N6_MTASE"/>
    <property type="match status" value="1"/>
</dbReference>
<comment type="function">
    <text evidence="5">Methylates the class 1 translation termination release factors RF1/PrfA and RF2/PrfB on the glutamine residue of the universally conserved GGQ motif.</text>
</comment>
<keyword evidence="1 5" id="KW-0489">Methyltransferase</keyword>
<dbReference type="InterPro" id="IPR004556">
    <property type="entry name" value="HemK-like"/>
</dbReference>
<evidence type="ECO:0000259" key="7">
    <source>
        <dbReference type="Pfam" id="PF05175"/>
    </source>
</evidence>
<gene>
    <name evidence="5" type="primary">prmC</name>
    <name evidence="9" type="ORF">QOZ93_000088</name>
</gene>
<dbReference type="HAMAP" id="MF_02126">
    <property type="entry name" value="RF_methyltr_PrmC"/>
    <property type="match status" value="1"/>
</dbReference>
<keyword evidence="3 5" id="KW-0949">S-adenosyl-L-methionine</keyword>
<evidence type="ECO:0000256" key="3">
    <source>
        <dbReference type="ARBA" id="ARBA00022691"/>
    </source>
</evidence>
<dbReference type="NCBIfam" id="TIGR00536">
    <property type="entry name" value="hemK_fam"/>
    <property type="match status" value="1"/>
</dbReference>
<dbReference type="GO" id="GO:0102559">
    <property type="term" value="F:peptide chain release factor N(5)-glutamine methyltransferase activity"/>
    <property type="evidence" value="ECO:0007669"/>
    <property type="project" value="UniProtKB-EC"/>
</dbReference>
<dbReference type="EMBL" id="JAUSWN010000001">
    <property type="protein sequence ID" value="MDQ0478387.1"/>
    <property type="molecule type" value="Genomic_DNA"/>
</dbReference>
<comment type="similarity">
    <text evidence="5">Belongs to the protein N5-glutamine methyltransferase family. PrmC subfamily.</text>
</comment>
<dbReference type="InterPro" id="IPR019874">
    <property type="entry name" value="RF_methyltr_PrmC"/>
</dbReference>
<dbReference type="PANTHER" id="PTHR18895:SF74">
    <property type="entry name" value="MTRF1L RELEASE FACTOR GLUTAMINE METHYLTRANSFERASE"/>
    <property type="match status" value="1"/>
</dbReference>
<comment type="caution">
    <text evidence="5">Lacks conserved residue(s) required for the propagation of feature annotation.</text>
</comment>
<keyword evidence="6" id="KW-0175">Coiled coil</keyword>
<keyword evidence="10" id="KW-1185">Reference proteome</keyword>
<dbReference type="EC" id="2.1.1.297" evidence="5"/>
<feature type="binding site" evidence="5">
    <location>
        <position position="188"/>
    </location>
    <ligand>
        <name>S-adenosyl-L-methionine</name>
        <dbReference type="ChEBI" id="CHEBI:59789"/>
    </ligand>
</feature>
<dbReference type="Pfam" id="PF17827">
    <property type="entry name" value="PrmC_N"/>
    <property type="match status" value="1"/>
</dbReference>
<sequence length="282" mass="32793">MNLGYCLKYAYDLLKSENIDSYMLDVQLLMCKVLNKDKMFLIMNRDYKLTEKEKNEFFKLVELRKQRMPIKYILEQCEFMGIPFYVREGVLIPRPDTEILVEWALNLIEKEKITKVCDLCCGSGAIGLTVAKNNEQCKVELYDISRDALEVTEENIKRLQLKNAQVKYSDLLERPIRETKKFELLLSNPPYIAKEEVNKLMKDVKDFEPFIALCGGEDGLDFYRKITKQSKLVLEKRAYIGFEIGYDQGESVSKLLGEEGFNKIEVLKDFSGLDRVVIGQNQ</sequence>
<comment type="catalytic activity">
    <reaction evidence="4 5">
        <text>L-glutaminyl-[peptide chain release factor] + S-adenosyl-L-methionine = N(5)-methyl-L-glutaminyl-[peptide chain release factor] + S-adenosyl-L-homocysteine + H(+)</text>
        <dbReference type="Rhea" id="RHEA:42896"/>
        <dbReference type="Rhea" id="RHEA-COMP:10271"/>
        <dbReference type="Rhea" id="RHEA-COMP:10272"/>
        <dbReference type="ChEBI" id="CHEBI:15378"/>
        <dbReference type="ChEBI" id="CHEBI:30011"/>
        <dbReference type="ChEBI" id="CHEBI:57856"/>
        <dbReference type="ChEBI" id="CHEBI:59789"/>
        <dbReference type="ChEBI" id="CHEBI:61891"/>
        <dbReference type="EC" id="2.1.1.297"/>
    </reaction>
</comment>
<feature type="domain" description="Methyltransferase small" evidence="7">
    <location>
        <begin position="106"/>
        <end position="198"/>
    </location>
</feature>
<organism evidence="9 10">
    <name type="scientific">Hathewaya limosa</name>
    <name type="common">Clostridium limosum</name>
    <dbReference type="NCBI Taxonomy" id="1536"/>
    <lineage>
        <taxon>Bacteria</taxon>
        <taxon>Bacillati</taxon>
        <taxon>Bacillota</taxon>
        <taxon>Clostridia</taxon>
        <taxon>Eubacteriales</taxon>
        <taxon>Clostridiaceae</taxon>
        <taxon>Hathewaya</taxon>
    </lineage>
</organism>
<feature type="coiled-coil region" evidence="6">
    <location>
        <begin position="142"/>
        <end position="169"/>
    </location>
</feature>
<evidence type="ECO:0000259" key="8">
    <source>
        <dbReference type="Pfam" id="PF17827"/>
    </source>
</evidence>
<proteinExistence type="inferred from homology"/>